<dbReference type="GO" id="GO:0006783">
    <property type="term" value="P:heme biosynthetic process"/>
    <property type="evidence" value="ECO:0007669"/>
    <property type="project" value="TreeGrafter"/>
</dbReference>
<evidence type="ECO:0000256" key="3">
    <source>
        <dbReference type="ARBA" id="ARBA00022691"/>
    </source>
</evidence>
<evidence type="ECO:0000256" key="4">
    <source>
        <dbReference type="ARBA" id="ARBA00022723"/>
    </source>
</evidence>
<protein>
    <recommendedName>
        <fullName evidence="12">Mycofactocin maturase MftC</fullName>
        <ecNumber evidence="10">1.3.98.7</ecNumber>
        <ecNumber evidence="11">4.1.99.26</ecNumber>
    </recommendedName>
    <alternativeName>
        <fullName evidence="14">[Mycofactocin precursor peptide]-pyrrolidinone derivative synthase</fullName>
    </alternativeName>
    <alternativeName>
        <fullName evidence="13">[Mycofactocin precursor peptide]-tyrosine decarboxylase</fullName>
    </alternativeName>
</protein>
<evidence type="ECO:0000313" key="16">
    <source>
        <dbReference type="EMBL" id="SJZ66523.1"/>
    </source>
</evidence>
<proteinExistence type="predicted"/>
<dbReference type="PROSITE" id="PS51918">
    <property type="entry name" value="RADICAL_SAM"/>
    <property type="match status" value="1"/>
</dbReference>
<dbReference type="Proteomes" id="UP000190625">
    <property type="component" value="Unassembled WGS sequence"/>
</dbReference>
<dbReference type="EC" id="4.1.99.26" evidence="11"/>
<dbReference type="EMBL" id="FUWM01000011">
    <property type="protein sequence ID" value="SJZ66523.1"/>
    <property type="molecule type" value="Genomic_DNA"/>
</dbReference>
<evidence type="ECO:0000256" key="13">
    <source>
        <dbReference type="ARBA" id="ARBA00077306"/>
    </source>
</evidence>
<dbReference type="InterPro" id="IPR023930">
    <property type="entry name" value="NirJ1"/>
</dbReference>
<evidence type="ECO:0000256" key="6">
    <source>
        <dbReference type="ARBA" id="ARBA00023014"/>
    </source>
</evidence>
<name>A0A1T4MHX6_9FIRM</name>
<organism evidence="16 17">
    <name type="scientific">Selenihalanaerobacter shriftii</name>
    <dbReference type="NCBI Taxonomy" id="142842"/>
    <lineage>
        <taxon>Bacteria</taxon>
        <taxon>Bacillati</taxon>
        <taxon>Bacillota</taxon>
        <taxon>Clostridia</taxon>
        <taxon>Halanaerobiales</taxon>
        <taxon>Halobacteroidaceae</taxon>
        <taxon>Selenihalanaerobacter</taxon>
    </lineage>
</organism>
<dbReference type="InterPro" id="IPR006638">
    <property type="entry name" value="Elp3/MiaA/NifB-like_rSAM"/>
</dbReference>
<evidence type="ECO:0000256" key="1">
    <source>
        <dbReference type="ARBA" id="ARBA00001966"/>
    </source>
</evidence>
<dbReference type="InterPro" id="IPR034480">
    <property type="entry name" value="Heme_synthase-like"/>
</dbReference>
<feature type="domain" description="Radical SAM core" evidence="15">
    <location>
        <begin position="33"/>
        <end position="243"/>
    </location>
</feature>
<dbReference type="GO" id="GO:0046872">
    <property type="term" value="F:metal ion binding"/>
    <property type="evidence" value="ECO:0007669"/>
    <property type="project" value="UniProtKB-KW"/>
</dbReference>
<reference evidence="17" key="1">
    <citation type="submission" date="2017-02" db="EMBL/GenBank/DDBJ databases">
        <authorList>
            <person name="Varghese N."/>
            <person name="Submissions S."/>
        </authorList>
    </citation>
    <scope>NUCLEOTIDE SEQUENCE [LARGE SCALE GENOMIC DNA]</scope>
    <source>
        <strain evidence="17">ATCC BAA-73</strain>
    </source>
</reference>
<keyword evidence="17" id="KW-1185">Reference proteome</keyword>
<comment type="catalytic activity">
    <reaction evidence="8">
        <text>[mycofactocin precursor peptide]-C-terminal glycyl-L-valyl-L-tyrosine + S-adenosyl-L-methionine = [mycofactocin precursor peptide]-C-terminal glycyl-N-{[2-(4-hydroxyphenyl)ethenyl]-3-methylbutanamide} + 5'-deoxyadenosine + L-methionine + CO2</text>
        <dbReference type="Rhea" id="RHEA:65492"/>
        <dbReference type="Rhea" id="RHEA-COMP:16815"/>
        <dbReference type="Rhea" id="RHEA-COMP:16816"/>
        <dbReference type="ChEBI" id="CHEBI:16526"/>
        <dbReference type="ChEBI" id="CHEBI:17319"/>
        <dbReference type="ChEBI" id="CHEBI:57844"/>
        <dbReference type="ChEBI" id="CHEBI:59789"/>
        <dbReference type="ChEBI" id="CHEBI:156515"/>
        <dbReference type="ChEBI" id="CHEBI:156517"/>
        <dbReference type="EC" id="1.3.98.7"/>
    </reaction>
</comment>
<evidence type="ECO:0000256" key="8">
    <source>
        <dbReference type="ARBA" id="ARBA00051525"/>
    </source>
</evidence>
<keyword evidence="7" id="KW-0456">Lyase</keyword>
<dbReference type="SFLD" id="SFLDG01386">
    <property type="entry name" value="main_SPASM_domain-containing"/>
    <property type="match status" value="1"/>
</dbReference>
<keyword evidence="2" id="KW-0004">4Fe-4S</keyword>
<dbReference type="SMART" id="SM00729">
    <property type="entry name" value="Elp3"/>
    <property type="match status" value="1"/>
</dbReference>
<dbReference type="SFLD" id="SFLDS00029">
    <property type="entry name" value="Radical_SAM"/>
    <property type="match status" value="1"/>
</dbReference>
<dbReference type="FunFam" id="3.20.20.70:FF:000188">
    <property type="entry name" value="Mycofactocin radical SAM maturase MftC"/>
    <property type="match status" value="1"/>
</dbReference>
<dbReference type="RefSeq" id="WP_078809949.1">
    <property type="nucleotide sequence ID" value="NZ_FUWM01000011.1"/>
</dbReference>
<evidence type="ECO:0000256" key="9">
    <source>
        <dbReference type="ARBA" id="ARBA00051925"/>
    </source>
</evidence>
<evidence type="ECO:0000256" key="12">
    <source>
        <dbReference type="ARBA" id="ARBA00074337"/>
    </source>
</evidence>
<dbReference type="InterPro" id="IPR058240">
    <property type="entry name" value="rSAM_sf"/>
</dbReference>
<dbReference type="OrthoDB" id="7021155at2"/>
<dbReference type="Pfam" id="PF13186">
    <property type="entry name" value="SPASM"/>
    <property type="match status" value="1"/>
</dbReference>
<dbReference type="PANTHER" id="PTHR11228">
    <property type="entry name" value="RADICAL SAM DOMAIN PROTEIN"/>
    <property type="match status" value="1"/>
</dbReference>
<evidence type="ECO:0000259" key="15">
    <source>
        <dbReference type="PROSITE" id="PS51918"/>
    </source>
</evidence>
<dbReference type="AlphaFoldDB" id="A0A1T4MHX6"/>
<dbReference type="InterPro" id="IPR013785">
    <property type="entry name" value="Aldolase_TIM"/>
</dbReference>
<keyword evidence="4" id="KW-0479">Metal-binding</keyword>
<dbReference type="SFLD" id="SFLDF00543">
    <property type="entry name" value="alternative_heme_biosynthesis"/>
    <property type="match status" value="1"/>
</dbReference>
<dbReference type="GO" id="GO:0051539">
    <property type="term" value="F:4 iron, 4 sulfur cluster binding"/>
    <property type="evidence" value="ECO:0007669"/>
    <property type="project" value="UniProtKB-KW"/>
</dbReference>
<dbReference type="SFLD" id="SFLDG01385">
    <property type="entry name" value="heme_carboxy_lyase_like"/>
    <property type="match status" value="1"/>
</dbReference>
<dbReference type="PIRSF" id="PIRSF037420">
    <property type="entry name" value="PQQ_syn_pqqE"/>
    <property type="match status" value="1"/>
</dbReference>
<keyword evidence="6" id="KW-0411">Iron-sulfur</keyword>
<comment type="catalytic activity">
    <reaction evidence="9">
        <text>[mycofactocin precursor peptide]-C-terminal glycyl-N-{[2-(4-hydroxyphenyl)ethenyl]-3-methylbutanamide} + AH2 + S-adenosyl-L-methionine = [mycofactocin precursor peptide]-C-terminal glycyl-N-{5-[(4-hydroxyphenyl)methyl]-4,4-dimethyl-2-oxopyrrolidin-3-yl}acetamide + 5'-deoxyadenosine + L-methionine + A + H(+)</text>
        <dbReference type="Rhea" id="RHEA:65500"/>
        <dbReference type="Rhea" id="RHEA-COMP:16816"/>
        <dbReference type="Rhea" id="RHEA-COMP:16818"/>
        <dbReference type="ChEBI" id="CHEBI:13193"/>
        <dbReference type="ChEBI" id="CHEBI:15378"/>
        <dbReference type="ChEBI" id="CHEBI:17319"/>
        <dbReference type="ChEBI" id="CHEBI:17499"/>
        <dbReference type="ChEBI" id="CHEBI:57844"/>
        <dbReference type="ChEBI" id="CHEBI:59789"/>
        <dbReference type="ChEBI" id="CHEBI:156517"/>
        <dbReference type="ChEBI" id="CHEBI:156518"/>
        <dbReference type="EC" id="4.1.99.26"/>
    </reaction>
</comment>
<sequence length="392" mass="44760">MIGVSKLLGGAKQYGDKLRYSRKSKGQKHGTREGSGPIVVWNMTRTCNLSCTHCYSDSDYQQYDGELTTKEAKKFIDDLADFNVPVLLFSGGEPLIRDDIFELAEYTAEKGIRPTISTNGTLITKEVAQRLKNIGVGYVGISLDGMPETNDKFRGKDGAFDKALEGMHNCLEIDQRVGLRFTINRHNYKDLNDIFDLIEEENIPRACFYHLVYSGRGSEMVKEDISLEESRKVMDLIIDRTMDFLDRGLDKEILTVDNHADGIYLYLRMKEEYPEKAEEVWELLSRNGGNRTGIAIANVNWIGDVHPDQFTQNHTFGNVRERKFSEIWTDTSKNEILAGLKDRKPLLKGRCAKCKWLEVCNGNFRSRAEAIHDDFWHEDPACYLTDEEIGLE</sequence>
<dbReference type="NCBIfam" id="TIGR04085">
    <property type="entry name" value="rSAM_more_4Fe4S"/>
    <property type="match status" value="1"/>
</dbReference>
<evidence type="ECO:0000256" key="10">
    <source>
        <dbReference type="ARBA" id="ARBA00066739"/>
    </source>
</evidence>
<evidence type="ECO:0000256" key="5">
    <source>
        <dbReference type="ARBA" id="ARBA00023004"/>
    </source>
</evidence>
<evidence type="ECO:0000256" key="2">
    <source>
        <dbReference type="ARBA" id="ARBA00022485"/>
    </source>
</evidence>
<dbReference type="InterPro" id="IPR034479">
    <property type="entry name" value="AhbC-like"/>
</dbReference>
<dbReference type="STRING" id="142842.SAMN02745118_01472"/>
<evidence type="ECO:0000256" key="7">
    <source>
        <dbReference type="ARBA" id="ARBA00023239"/>
    </source>
</evidence>
<dbReference type="CDD" id="cd01335">
    <property type="entry name" value="Radical_SAM"/>
    <property type="match status" value="1"/>
</dbReference>
<dbReference type="NCBIfam" id="TIGR04054">
    <property type="entry name" value="rSAM_NirJ1"/>
    <property type="match status" value="1"/>
</dbReference>
<dbReference type="InterPro" id="IPR050377">
    <property type="entry name" value="Radical_SAM_PqqE_MftC-like"/>
</dbReference>
<dbReference type="SFLD" id="SFLDG01067">
    <property type="entry name" value="SPASM/twitch_domain_containing"/>
    <property type="match status" value="1"/>
</dbReference>
<dbReference type="Pfam" id="PF04055">
    <property type="entry name" value="Radical_SAM"/>
    <property type="match status" value="1"/>
</dbReference>
<accession>A0A1T4MHX6</accession>
<dbReference type="EC" id="1.3.98.7" evidence="10"/>
<gene>
    <name evidence="16" type="ORF">SAMN02745118_01472</name>
</gene>
<dbReference type="PANTHER" id="PTHR11228:SF7">
    <property type="entry name" value="PQQA PEPTIDE CYCLASE"/>
    <property type="match status" value="1"/>
</dbReference>
<dbReference type="InterPro" id="IPR017200">
    <property type="entry name" value="PqqE-like"/>
</dbReference>
<evidence type="ECO:0000256" key="11">
    <source>
        <dbReference type="ARBA" id="ARBA00066804"/>
    </source>
</evidence>
<comment type="cofactor">
    <cofactor evidence="1">
        <name>[4Fe-4S] cluster</name>
        <dbReference type="ChEBI" id="CHEBI:49883"/>
    </cofactor>
</comment>
<dbReference type="CDD" id="cd21123">
    <property type="entry name" value="SPASM_MftC-like"/>
    <property type="match status" value="1"/>
</dbReference>
<evidence type="ECO:0000256" key="14">
    <source>
        <dbReference type="ARBA" id="ARBA00079192"/>
    </source>
</evidence>
<dbReference type="InterPro" id="IPR023885">
    <property type="entry name" value="4Fe4S-binding_SPASM_dom"/>
</dbReference>
<keyword evidence="3" id="KW-0949">S-adenosyl-L-methionine</keyword>
<keyword evidence="5" id="KW-0408">Iron</keyword>
<dbReference type="Gene3D" id="3.20.20.70">
    <property type="entry name" value="Aldolase class I"/>
    <property type="match status" value="1"/>
</dbReference>
<dbReference type="InterPro" id="IPR007197">
    <property type="entry name" value="rSAM"/>
</dbReference>
<dbReference type="SUPFAM" id="SSF102114">
    <property type="entry name" value="Radical SAM enzymes"/>
    <property type="match status" value="1"/>
</dbReference>
<evidence type="ECO:0000313" key="17">
    <source>
        <dbReference type="Proteomes" id="UP000190625"/>
    </source>
</evidence>
<dbReference type="GO" id="GO:0003824">
    <property type="term" value="F:catalytic activity"/>
    <property type="evidence" value="ECO:0007669"/>
    <property type="project" value="InterPro"/>
</dbReference>